<evidence type="ECO:0000256" key="1">
    <source>
        <dbReference type="ARBA" id="ARBA00022741"/>
    </source>
</evidence>
<dbReference type="RefSeq" id="XP_001009592.2">
    <property type="nucleotide sequence ID" value="XM_001009592.2"/>
</dbReference>
<dbReference type="GeneID" id="7845121"/>
<reference evidence="5" key="1">
    <citation type="journal article" date="2006" name="PLoS Biol.">
        <title>Macronuclear genome sequence of the ciliate Tetrahymena thermophila, a model eukaryote.</title>
        <authorList>
            <person name="Eisen J.A."/>
            <person name="Coyne R.S."/>
            <person name="Wu M."/>
            <person name="Wu D."/>
            <person name="Thiagarajan M."/>
            <person name="Wortman J.R."/>
            <person name="Badger J.H."/>
            <person name="Ren Q."/>
            <person name="Amedeo P."/>
            <person name="Jones K.M."/>
            <person name="Tallon L.J."/>
            <person name="Delcher A.L."/>
            <person name="Salzberg S.L."/>
            <person name="Silva J.C."/>
            <person name="Haas B.J."/>
            <person name="Majoros W.H."/>
            <person name="Farzad M."/>
            <person name="Carlton J.M."/>
            <person name="Smith R.K. Jr."/>
            <person name="Garg J."/>
            <person name="Pearlman R.E."/>
            <person name="Karrer K.M."/>
            <person name="Sun L."/>
            <person name="Manning G."/>
            <person name="Elde N.C."/>
            <person name="Turkewitz A.P."/>
            <person name="Asai D.J."/>
            <person name="Wilkes D.E."/>
            <person name="Wang Y."/>
            <person name="Cai H."/>
            <person name="Collins K."/>
            <person name="Stewart B.A."/>
            <person name="Lee S.R."/>
            <person name="Wilamowska K."/>
            <person name="Weinberg Z."/>
            <person name="Ruzzo W.L."/>
            <person name="Wloga D."/>
            <person name="Gaertig J."/>
            <person name="Frankel J."/>
            <person name="Tsao C.-C."/>
            <person name="Gorovsky M.A."/>
            <person name="Keeling P.J."/>
            <person name="Waller R.F."/>
            <person name="Patron N.J."/>
            <person name="Cherry J.M."/>
            <person name="Stover N.A."/>
            <person name="Krieger C.J."/>
            <person name="del Toro C."/>
            <person name="Ryder H.F."/>
            <person name="Williamson S.C."/>
            <person name="Barbeau R.A."/>
            <person name="Hamilton E.P."/>
            <person name="Orias E."/>
        </authorList>
    </citation>
    <scope>NUCLEOTIDE SEQUENCE [LARGE SCALE GENOMIC DNA]</scope>
    <source>
        <strain evidence="5">SB210</strain>
    </source>
</reference>
<protein>
    <submittedName>
        <fullName evidence="4">ABC transporter family protein</fullName>
    </submittedName>
</protein>
<evidence type="ECO:0000313" key="4">
    <source>
        <dbReference type="EMBL" id="EAR89347.2"/>
    </source>
</evidence>
<dbReference type="GO" id="GO:0042626">
    <property type="term" value="F:ATPase-coupled transmembrane transporter activity"/>
    <property type="evidence" value="ECO:0007669"/>
    <property type="project" value="TreeGrafter"/>
</dbReference>
<dbReference type="OrthoDB" id="442846at2759"/>
<dbReference type="AlphaFoldDB" id="I7MHR7"/>
<dbReference type="SUPFAM" id="SSF52540">
    <property type="entry name" value="P-loop containing nucleoside triphosphate hydrolases"/>
    <property type="match status" value="1"/>
</dbReference>
<organism evidence="4 5">
    <name type="scientific">Tetrahymena thermophila (strain SB210)</name>
    <dbReference type="NCBI Taxonomy" id="312017"/>
    <lineage>
        <taxon>Eukaryota</taxon>
        <taxon>Sar</taxon>
        <taxon>Alveolata</taxon>
        <taxon>Ciliophora</taxon>
        <taxon>Intramacronucleata</taxon>
        <taxon>Oligohymenophorea</taxon>
        <taxon>Hymenostomatida</taxon>
        <taxon>Tetrahymenina</taxon>
        <taxon>Tetrahymenidae</taxon>
        <taxon>Tetrahymena</taxon>
    </lineage>
</organism>
<dbReference type="InterPro" id="IPR003439">
    <property type="entry name" value="ABC_transporter-like_ATP-bd"/>
</dbReference>
<dbReference type="EMBL" id="GG662821">
    <property type="protein sequence ID" value="EAR89347.2"/>
    <property type="molecule type" value="Genomic_DNA"/>
</dbReference>
<feature type="domain" description="ABC transporter" evidence="3">
    <location>
        <begin position="35"/>
        <end position="142"/>
    </location>
</feature>
<keyword evidence="1" id="KW-0547">Nucleotide-binding</keyword>
<evidence type="ECO:0000313" key="5">
    <source>
        <dbReference type="Proteomes" id="UP000009168"/>
    </source>
</evidence>
<keyword evidence="2" id="KW-0067">ATP-binding</keyword>
<dbReference type="Proteomes" id="UP000009168">
    <property type="component" value="Unassembled WGS sequence"/>
</dbReference>
<dbReference type="eggNOG" id="KOG0054">
    <property type="taxonomic scope" value="Eukaryota"/>
</dbReference>
<dbReference type="GO" id="GO:0005524">
    <property type="term" value="F:ATP binding"/>
    <property type="evidence" value="ECO:0007669"/>
    <property type="project" value="UniProtKB-KW"/>
</dbReference>
<evidence type="ECO:0000256" key="2">
    <source>
        <dbReference type="ARBA" id="ARBA00022840"/>
    </source>
</evidence>
<sequence>MINLKTFKRQSCIKRDNIVPQNLQIKQRKGLDQVLQGCSFTIKGGERVGCVGRTGAGKSSVIQVIFRMVPVEYGSLVMIDDIDIKRICLNTVRNSMSIISQMPCVFNGTVRRNLYPLDEYSEDQIWQSLKQTNLEEIIKKYQTDQIQI</sequence>
<keyword evidence="5" id="KW-1185">Reference proteome</keyword>
<dbReference type="InterPro" id="IPR050173">
    <property type="entry name" value="ABC_transporter_C-like"/>
</dbReference>
<name>I7MHR7_TETTS</name>
<dbReference type="PANTHER" id="PTHR24223">
    <property type="entry name" value="ATP-BINDING CASSETTE SUB-FAMILY C"/>
    <property type="match status" value="1"/>
</dbReference>
<evidence type="ECO:0000259" key="3">
    <source>
        <dbReference type="Pfam" id="PF00005"/>
    </source>
</evidence>
<dbReference type="KEGG" id="tet:TTHERM_00372640"/>
<gene>
    <name evidence="4" type="ORF">TTHERM_00372640</name>
</gene>
<dbReference type="STRING" id="312017.I7MHR7"/>
<accession>I7MHR7</accession>
<dbReference type="GO" id="GO:0016887">
    <property type="term" value="F:ATP hydrolysis activity"/>
    <property type="evidence" value="ECO:0007669"/>
    <property type="project" value="InterPro"/>
</dbReference>
<dbReference type="InterPro" id="IPR027417">
    <property type="entry name" value="P-loop_NTPase"/>
</dbReference>
<dbReference type="Pfam" id="PF00005">
    <property type="entry name" value="ABC_tran"/>
    <property type="match status" value="1"/>
</dbReference>
<dbReference type="InParanoid" id="I7MHR7"/>
<dbReference type="Gene3D" id="3.40.50.300">
    <property type="entry name" value="P-loop containing nucleotide triphosphate hydrolases"/>
    <property type="match status" value="1"/>
</dbReference>
<dbReference type="GO" id="GO:0016020">
    <property type="term" value="C:membrane"/>
    <property type="evidence" value="ECO:0007669"/>
    <property type="project" value="TreeGrafter"/>
</dbReference>
<proteinExistence type="predicted"/>